<organism evidence="2 3">
    <name type="scientific">Phyllosticta capitalensis</name>
    <dbReference type="NCBI Taxonomy" id="121624"/>
    <lineage>
        <taxon>Eukaryota</taxon>
        <taxon>Fungi</taxon>
        <taxon>Dikarya</taxon>
        <taxon>Ascomycota</taxon>
        <taxon>Pezizomycotina</taxon>
        <taxon>Dothideomycetes</taxon>
        <taxon>Dothideomycetes incertae sedis</taxon>
        <taxon>Botryosphaeriales</taxon>
        <taxon>Phyllostictaceae</taxon>
        <taxon>Phyllosticta</taxon>
    </lineage>
</organism>
<gene>
    <name evidence="2" type="ORF">HDK90DRAFT_215130</name>
</gene>
<dbReference type="EMBL" id="JBBWRZ010000004">
    <property type="protein sequence ID" value="KAK8238150.1"/>
    <property type="molecule type" value="Genomic_DNA"/>
</dbReference>
<keyword evidence="1" id="KW-0732">Signal</keyword>
<evidence type="ECO:0008006" key="4">
    <source>
        <dbReference type="Google" id="ProtNLM"/>
    </source>
</evidence>
<feature type="signal peptide" evidence="1">
    <location>
        <begin position="1"/>
        <end position="24"/>
    </location>
</feature>
<protein>
    <recommendedName>
        <fullName evidence="4">Secreted protein</fullName>
    </recommendedName>
</protein>
<sequence length="80" mass="9212">MFFSLHYSRLLFCSINTYLPWACCCSSKCYSPDPTSSTPPHPPYPPAHLCIFLLERTHLPISYLVTLFGRKSETRSKKKV</sequence>
<name>A0ABR1YT52_9PEZI</name>
<accession>A0ABR1YT52</accession>
<reference evidence="2 3" key="1">
    <citation type="submission" date="2024-04" db="EMBL/GenBank/DDBJ databases">
        <title>Phyllosticta paracitricarpa is synonymous to the EU quarantine fungus P. citricarpa based on phylogenomic analyses.</title>
        <authorList>
            <consortium name="Lawrence Berkeley National Laboratory"/>
            <person name="Van Ingen-Buijs V.A."/>
            <person name="Van Westerhoven A.C."/>
            <person name="Haridas S."/>
            <person name="Skiadas P."/>
            <person name="Martin F."/>
            <person name="Groenewald J.Z."/>
            <person name="Crous P.W."/>
            <person name="Seidl M.F."/>
        </authorList>
    </citation>
    <scope>NUCLEOTIDE SEQUENCE [LARGE SCALE GENOMIC DNA]</scope>
    <source>
        <strain evidence="2 3">CBS 123374</strain>
    </source>
</reference>
<comment type="caution">
    <text evidence="2">The sequence shown here is derived from an EMBL/GenBank/DDBJ whole genome shotgun (WGS) entry which is preliminary data.</text>
</comment>
<dbReference type="Proteomes" id="UP001492380">
    <property type="component" value="Unassembled WGS sequence"/>
</dbReference>
<evidence type="ECO:0000313" key="3">
    <source>
        <dbReference type="Proteomes" id="UP001492380"/>
    </source>
</evidence>
<keyword evidence="3" id="KW-1185">Reference proteome</keyword>
<proteinExistence type="predicted"/>
<evidence type="ECO:0000313" key="2">
    <source>
        <dbReference type="EMBL" id="KAK8238150.1"/>
    </source>
</evidence>
<feature type="chain" id="PRO_5045319726" description="Secreted protein" evidence="1">
    <location>
        <begin position="25"/>
        <end position="80"/>
    </location>
</feature>
<evidence type="ECO:0000256" key="1">
    <source>
        <dbReference type="SAM" id="SignalP"/>
    </source>
</evidence>